<comment type="similarity">
    <text evidence="2">Belongs to the thioredoxin family. DsbA subfamily.</text>
</comment>
<protein>
    <submittedName>
        <fullName evidence="9">Outer membrane protein</fullName>
    </submittedName>
</protein>
<keyword evidence="6" id="KW-0676">Redox-active center</keyword>
<gene>
    <name evidence="9" type="ORF">HJA_15564</name>
</gene>
<dbReference type="GO" id="GO:0016491">
    <property type="term" value="F:oxidoreductase activity"/>
    <property type="evidence" value="ECO:0007669"/>
    <property type="project" value="UniProtKB-KW"/>
</dbReference>
<evidence type="ECO:0000256" key="2">
    <source>
        <dbReference type="ARBA" id="ARBA00005791"/>
    </source>
</evidence>
<dbReference type="RefSeq" id="WP_051597773.1">
    <property type="nucleotide sequence ID" value="NZ_ARYJ01000013.1"/>
</dbReference>
<evidence type="ECO:0000313" key="9">
    <source>
        <dbReference type="EMBL" id="KCZ86583.1"/>
    </source>
</evidence>
<dbReference type="AlphaFoldDB" id="A0A059F7R0"/>
<keyword evidence="10" id="KW-1185">Reference proteome</keyword>
<dbReference type="InterPro" id="IPR012336">
    <property type="entry name" value="Thioredoxin-like_fold"/>
</dbReference>
<dbReference type="PANTHER" id="PTHR13887">
    <property type="entry name" value="GLUTATHIONE S-TRANSFERASE KAPPA"/>
    <property type="match status" value="1"/>
</dbReference>
<evidence type="ECO:0000256" key="6">
    <source>
        <dbReference type="ARBA" id="ARBA00023284"/>
    </source>
</evidence>
<keyword evidence="5" id="KW-1015">Disulfide bond</keyword>
<organism evidence="9 10">
    <name type="scientific">Hyphomonas jannaschiana VP2</name>
    <dbReference type="NCBI Taxonomy" id="1280952"/>
    <lineage>
        <taxon>Bacteria</taxon>
        <taxon>Pseudomonadati</taxon>
        <taxon>Pseudomonadota</taxon>
        <taxon>Alphaproteobacteria</taxon>
        <taxon>Hyphomonadales</taxon>
        <taxon>Hyphomonadaceae</taxon>
        <taxon>Hyphomonas</taxon>
    </lineage>
</organism>
<evidence type="ECO:0000256" key="5">
    <source>
        <dbReference type="ARBA" id="ARBA00023157"/>
    </source>
</evidence>
<proteinExistence type="inferred from homology"/>
<accession>A0A059F7R0</accession>
<comment type="caution">
    <text evidence="9">The sequence shown here is derived from an EMBL/GenBank/DDBJ whole genome shotgun (WGS) entry which is preliminary data.</text>
</comment>
<evidence type="ECO:0000313" key="10">
    <source>
        <dbReference type="Proteomes" id="UP000024816"/>
    </source>
</evidence>
<dbReference type="InterPro" id="IPR036249">
    <property type="entry name" value="Thioredoxin-like_sf"/>
</dbReference>
<dbReference type="InterPro" id="IPR013766">
    <property type="entry name" value="Thioredoxin_domain"/>
</dbReference>
<dbReference type="Proteomes" id="UP000024816">
    <property type="component" value="Unassembled WGS sequence"/>
</dbReference>
<dbReference type="Gene3D" id="3.40.30.10">
    <property type="entry name" value="Glutaredoxin"/>
    <property type="match status" value="1"/>
</dbReference>
<evidence type="ECO:0000256" key="1">
    <source>
        <dbReference type="ARBA" id="ARBA00003565"/>
    </source>
</evidence>
<dbReference type="eggNOG" id="COG1651">
    <property type="taxonomic scope" value="Bacteria"/>
</dbReference>
<evidence type="ECO:0000256" key="3">
    <source>
        <dbReference type="ARBA" id="ARBA00022729"/>
    </source>
</evidence>
<feature type="domain" description="Thioredoxin" evidence="8">
    <location>
        <begin position="58"/>
        <end position="248"/>
    </location>
</feature>
<comment type="function">
    <text evidence="1">May be required for disulfide bond formation in some proteins.</text>
</comment>
<keyword evidence="3 7" id="KW-0732">Signal</keyword>
<reference evidence="9 10" key="1">
    <citation type="journal article" date="2014" name="Antonie Van Leeuwenhoek">
        <title>Hyphomonas beringensis sp. nov. and Hyphomonas chukchiensis sp. nov., isolated from surface seawater of the Bering Sea and Chukchi Sea.</title>
        <authorList>
            <person name="Li C."/>
            <person name="Lai Q."/>
            <person name="Li G."/>
            <person name="Dong C."/>
            <person name="Wang J."/>
            <person name="Liao Y."/>
            <person name="Shao Z."/>
        </authorList>
    </citation>
    <scope>NUCLEOTIDE SEQUENCE [LARGE SCALE GENOMIC DNA]</scope>
    <source>
        <strain evidence="9 10">VP2</strain>
    </source>
</reference>
<sequence>MMIRPLLATATVAMVAMTPACAEGNKAPVTMERAELETIIHEYIVTHPEVIEEAIIALNARDRANAAKAAQEAISQNKDQLYSLDTDHFIGPADAPVTVVEFFDYRCGYCKRSMPFVQELPEKYDNKVRVVFKEYPIFGGISETAALAALAAGKQDKYYDMHVALMNLKSNDELTEKKIDELAEEVGVDVRKMRADMKSVALKKQLDDMQRLGHALNLSGTPGFYIGDTAIEGADEQGVRNAIKKELEG</sequence>
<dbReference type="STRING" id="1280952.HJA_15564"/>
<feature type="chain" id="PRO_5001572046" evidence="7">
    <location>
        <begin position="23"/>
        <end position="249"/>
    </location>
</feature>
<dbReference type="PATRIC" id="fig|1280952.3.peg.3114"/>
<keyword evidence="4" id="KW-0560">Oxidoreductase</keyword>
<dbReference type="SUPFAM" id="SSF52833">
    <property type="entry name" value="Thioredoxin-like"/>
    <property type="match status" value="1"/>
</dbReference>
<evidence type="ECO:0000256" key="4">
    <source>
        <dbReference type="ARBA" id="ARBA00023002"/>
    </source>
</evidence>
<dbReference type="OrthoDB" id="9780147at2"/>
<dbReference type="PROSITE" id="PS51352">
    <property type="entry name" value="THIOREDOXIN_2"/>
    <property type="match status" value="1"/>
</dbReference>
<dbReference type="EMBL" id="ARYJ01000013">
    <property type="protein sequence ID" value="KCZ86583.1"/>
    <property type="molecule type" value="Genomic_DNA"/>
</dbReference>
<evidence type="ECO:0000259" key="8">
    <source>
        <dbReference type="PROSITE" id="PS51352"/>
    </source>
</evidence>
<dbReference type="PANTHER" id="PTHR13887:SF14">
    <property type="entry name" value="DISULFIDE BOND FORMATION PROTEIN D"/>
    <property type="match status" value="1"/>
</dbReference>
<dbReference type="CDD" id="cd03023">
    <property type="entry name" value="DsbA_Com1_like"/>
    <property type="match status" value="1"/>
</dbReference>
<dbReference type="Pfam" id="PF18312">
    <property type="entry name" value="ScsC_N"/>
    <property type="match status" value="1"/>
</dbReference>
<dbReference type="Pfam" id="PF13462">
    <property type="entry name" value="Thioredoxin_4"/>
    <property type="match status" value="1"/>
</dbReference>
<name>A0A059F7R0_9PROT</name>
<evidence type="ECO:0000256" key="7">
    <source>
        <dbReference type="SAM" id="SignalP"/>
    </source>
</evidence>
<feature type="signal peptide" evidence="7">
    <location>
        <begin position="1"/>
        <end position="22"/>
    </location>
</feature>
<dbReference type="InterPro" id="IPR041205">
    <property type="entry name" value="ScsC_N"/>
</dbReference>